<dbReference type="PANTHER" id="PTHR11482">
    <property type="entry name" value="ARGININE/DIAMINOPIMELATE/ORNITHINE DECARBOXYLASE"/>
    <property type="match status" value="1"/>
</dbReference>
<evidence type="ECO:0000256" key="2">
    <source>
        <dbReference type="ARBA" id="ARBA00008872"/>
    </source>
</evidence>
<proteinExistence type="inferred from homology"/>
<evidence type="ECO:0000256" key="8">
    <source>
        <dbReference type="ARBA" id="ARBA00037173"/>
    </source>
</evidence>
<evidence type="ECO:0000256" key="10">
    <source>
        <dbReference type="ARBA" id="ARBA00049127"/>
    </source>
</evidence>
<name>A0A8J9UK85_9NEOP</name>
<comment type="similarity">
    <text evidence="2">Belongs to the Orn/Lys/Arg decarboxylase class-II family.</text>
</comment>
<evidence type="ECO:0000256" key="4">
    <source>
        <dbReference type="ARBA" id="ARBA00023115"/>
    </source>
</evidence>
<keyword evidence="4" id="KW-0620">Polyamine biosynthesis</keyword>
<dbReference type="Gene3D" id="3.20.20.10">
    <property type="entry name" value="Alanine racemase"/>
    <property type="match status" value="1"/>
</dbReference>
<comment type="function">
    <text evidence="8">Catalyzes the first and rate-limiting step of polyamine biosynthesis that converts ornithine into putrescine, which is the precursor for the polyamines, spermidine and spermine. Polyamines are essential for cell proliferation and are implicated in cellular processes, ranging from DNA replication to apoptosis.</text>
</comment>
<feature type="non-terminal residue" evidence="12">
    <location>
        <position position="445"/>
    </location>
</feature>
<keyword evidence="3" id="KW-0663">Pyridoxal phosphate</keyword>
<dbReference type="OrthoDB" id="5034579at2759"/>
<dbReference type="InterPro" id="IPR029066">
    <property type="entry name" value="PLP-binding_barrel"/>
</dbReference>
<dbReference type="FunFam" id="3.20.20.10:FF:000005">
    <property type="entry name" value="Ornithine decarboxylase"/>
    <property type="match status" value="1"/>
</dbReference>
<dbReference type="SUPFAM" id="SSF50621">
    <property type="entry name" value="Alanine racemase C-terminal domain-like"/>
    <property type="match status" value="1"/>
</dbReference>
<evidence type="ECO:0000259" key="11">
    <source>
        <dbReference type="Pfam" id="PF02784"/>
    </source>
</evidence>
<dbReference type="PANTHER" id="PTHR11482:SF6">
    <property type="entry name" value="ORNITHINE DECARBOXYLASE 1-RELATED"/>
    <property type="match status" value="1"/>
</dbReference>
<comment type="cofactor">
    <cofactor evidence="1">
        <name>pyridoxal 5'-phosphate</name>
        <dbReference type="ChEBI" id="CHEBI:597326"/>
    </cofactor>
</comment>
<dbReference type="InterPro" id="IPR022644">
    <property type="entry name" value="De-COase2_N"/>
</dbReference>
<evidence type="ECO:0000256" key="7">
    <source>
        <dbReference type="ARBA" id="ARBA00034138"/>
    </source>
</evidence>
<protein>
    <recommendedName>
        <fullName evidence="7">ornithine decarboxylase</fullName>
        <ecNumber evidence="7">4.1.1.17</ecNumber>
    </recommendedName>
</protein>
<dbReference type="GO" id="GO:0005737">
    <property type="term" value="C:cytoplasm"/>
    <property type="evidence" value="ECO:0007669"/>
    <property type="project" value="TreeGrafter"/>
</dbReference>
<dbReference type="Proteomes" id="UP000838878">
    <property type="component" value="Chromosome 2"/>
</dbReference>
<dbReference type="GO" id="GO:0004586">
    <property type="term" value="F:ornithine decarboxylase activity"/>
    <property type="evidence" value="ECO:0007669"/>
    <property type="project" value="UniProtKB-EC"/>
</dbReference>
<sequence>MTNVNSINGQVLVLNGNTPEDVAKALIKGGRQKEPFYIFDLDEAFRRIEHFQKMMPRVQIFYAIKSNDSDKMIKLAAALGLGFDCASPGEINKILKLNVSPQSIIFAIPTKTTEWMTYAREVGVRHTTFDTSYELKKIKQYWPNASLLLRIEVESDCLYKLGDKFGCDFETEAIDLLEEAAALHLKVVGVAFHVGSACSSIDSHENGIRQARALFDHEAKAGRKMYIVDIGGGFMSDHISRIDKVSKIINRTLDEVFPEPDIQIIAEPGRYICDSSMNLYCSINNIRRQVTKKGETVNMVYINDGIYGTLRFIEPWHKVKIFGKQSNIITEKLEKITLWGPSGDSTDQLMKNLNIFLPCCTPADWLVFDLQGAYTFVFSTRFSCLQIPLIRSVVSQKLWNNLKSNKAFDPEDFVTNQDLSTPLPSTLPPLINNENPLKLNHTLKL</sequence>
<dbReference type="PRINTS" id="PR01182">
    <property type="entry name" value="ORNDCRBXLASE"/>
</dbReference>
<dbReference type="CDD" id="cd00622">
    <property type="entry name" value="PLPDE_III_ODC"/>
    <property type="match status" value="1"/>
</dbReference>
<dbReference type="AlphaFoldDB" id="A0A8J9UK85"/>
<dbReference type="Pfam" id="PF02784">
    <property type="entry name" value="Orn_Arg_deC_N"/>
    <property type="match status" value="1"/>
</dbReference>
<reference evidence="12" key="1">
    <citation type="submission" date="2021-12" db="EMBL/GenBank/DDBJ databases">
        <authorList>
            <person name="Martin H S."/>
        </authorList>
    </citation>
    <scope>NUCLEOTIDE SEQUENCE</scope>
</reference>
<dbReference type="InterPro" id="IPR002433">
    <property type="entry name" value="Orn_de-COase"/>
</dbReference>
<organism evidence="12 13">
    <name type="scientific">Brenthis ino</name>
    <name type="common">lesser marbled fritillary</name>
    <dbReference type="NCBI Taxonomy" id="405034"/>
    <lineage>
        <taxon>Eukaryota</taxon>
        <taxon>Metazoa</taxon>
        <taxon>Ecdysozoa</taxon>
        <taxon>Arthropoda</taxon>
        <taxon>Hexapoda</taxon>
        <taxon>Insecta</taxon>
        <taxon>Pterygota</taxon>
        <taxon>Neoptera</taxon>
        <taxon>Endopterygota</taxon>
        <taxon>Lepidoptera</taxon>
        <taxon>Glossata</taxon>
        <taxon>Ditrysia</taxon>
        <taxon>Papilionoidea</taxon>
        <taxon>Nymphalidae</taxon>
        <taxon>Heliconiinae</taxon>
        <taxon>Argynnini</taxon>
        <taxon>Brenthis</taxon>
    </lineage>
</organism>
<comment type="subunit">
    <text evidence="9">Homodimer. Only the dimer is catalytically active, as the active sites are constructed of residues from both monomers.</text>
</comment>
<keyword evidence="13" id="KW-1185">Reference proteome</keyword>
<dbReference type="GO" id="GO:0033387">
    <property type="term" value="P:putrescine biosynthetic process from arginine, via ornithine"/>
    <property type="evidence" value="ECO:0007669"/>
    <property type="project" value="TreeGrafter"/>
</dbReference>
<dbReference type="SUPFAM" id="SSF51419">
    <property type="entry name" value="PLP-binding barrel"/>
    <property type="match status" value="1"/>
</dbReference>
<dbReference type="PROSITE" id="PS00878">
    <property type="entry name" value="ODR_DC_2_1"/>
    <property type="match status" value="1"/>
</dbReference>
<feature type="domain" description="Orn/DAP/Arg decarboxylase 2 N-terminal" evidence="11">
    <location>
        <begin position="45"/>
        <end position="272"/>
    </location>
</feature>
<evidence type="ECO:0000313" key="13">
    <source>
        <dbReference type="Proteomes" id="UP000838878"/>
    </source>
</evidence>
<dbReference type="EMBL" id="OV170222">
    <property type="protein sequence ID" value="CAH0721492.1"/>
    <property type="molecule type" value="Genomic_DNA"/>
</dbReference>
<comment type="catalytic activity">
    <reaction evidence="10">
        <text>L-ornithine + H(+) = putrescine + CO2</text>
        <dbReference type="Rhea" id="RHEA:22964"/>
        <dbReference type="ChEBI" id="CHEBI:15378"/>
        <dbReference type="ChEBI" id="CHEBI:16526"/>
        <dbReference type="ChEBI" id="CHEBI:46911"/>
        <dbReference type="ChEBI" id="CHEBI:326268"/>
        <dbReference type="EC" id="4.1.1.17"/>
    </reaction>
</comment>
<comment type="pathway">
    <text evidence="6">Amine and polyamine biosynthesis; putrescine biosynthesis via L-ornithine pathway; putrescine from L-ornithine: step 1/1.</text>
</comment>
<gene>
    <name evidence="12" type="ORF">BINO364_LOCUS7589</name>
</gene>
<dbReference type="PRINTS" id="PR01179">
    <property type="entry name" value="ODADCRBXLASE"/>
</dbReference>
<keyword evidence="5" id="KW-0456">Lyase</keyword>
<accession>A0A8J9UK85</accession>
<evidence type="ECO:0000256" key="1">
    <source>
        <dbReference type="ARBA" id="ARBA00001933"/>
    </source>
</evidence>
<dbReference type="InterPro" id="IPR022653">
    <property type="entry name" value="De-COase2_pyr-phos_BS"/>
</dbReference>
<evidence type="ECO:0000256" key="5">
    <source>
        <dbReference type="ARBA" id="ARBA00023239"/>
    </source>
</evidence>
<evidence type="ECO:0000256" key="9">
    <source>
        <dbReference type="ARBA" id="ARBA00046672"/>
    </source>
</evidence>
<dbReference type="Gene3D" id="2.40.37.10">
    <property type="entry name" value="Lyase, Ornithine Decarboxylase, Chain A, domain 1"/>
    <property type="match status" value="1"/>
</dbReference>
<evidence type="ECO:0000313" key="12">
    <source>
        <dbReference type="EMBL" id="CAH0721492.1"/>
    </source>
</evidence>
<dbReference type="InterPro" id="IPR009006">
    <property type="entry name" value="Ala_racemase/Decarboxylase_C"/>
</dbReference>
<dbReference type="InterPro" id="IPR000183">
    <property type="entry name" value="Orn/DAP/Arg_de-COase"/>
</dbReference>
<evidence type="ECO:0000256" key="3">
    <source>
        <dbReference type="ARBA" id="ARBA00022898"/>
    </source>
</evidence>
<dbReference type="EC" id="4.1.1.17" evidence="7"/>
<evidence type="ECO:0000256" key="6">
    <source>
        <dbReference type="ARBA" id="ARBA00034115"/>
    </source>
</evidence>